<feature type="region of interest" description="Disordered" evidence="1">
    <location>
        <begin position="1"/>
        <end position="44"/>
    </location>
</feature>
<organism evidence="2 3">
    <name type="scientific">Neobacillus niacini</name>
    <dbReference type="NCBI Taxonomy" id="86668"/>
    <lineage>
        <taxon>Bacteria</taxon>
        <taxon>Bacillati</taxon>
        <taxon>Bacillota</taxon>
        <taxon>Bacilli</taxon>
        <taxon>Bacillales</taxon>
        <taxon>Bacillaceae</taxon>
        <taxon>Neobacillus</taxon>
    </lineage>
</organism>
<feature type="compositionally biased region" description="Basic and acidic residues" evidence="1">
    <location>
        <begin position="17"/>
        <end position="28"/>
    </location>
</feature>
<reference evidence="3" key="2">
    <citation type="submission" date="2020-08" db="EMBL/GenBank/DDBJ databases">
        <title>The Agave Microbiome: Exploring the role of microbial communities in plant adaptations to desert environments.</title>
        <authorList>
            <person name="Partida-Martinez L.P."/>
        </authorList>
    </citation>
    <scope>NUCLEOTIDE SEQUENCE [LARGE SCALE GENOMIC DNA]</scope>
    <source>
        <strain evidence="3">AT2.8</strain>
    </source>
</reference>
<dbReference type="Proteomes" id="UP000548423">
    <property type="component" value="Unassembled WGS sequence"/>
</dbReference>
<gene>
    <name evidence="2" type="ORF">F4694_004797</name>
</gene>
<accession>A0A852TJS6</accession>
<evidence type="ECO:0000313" key="2">
    <source>
        <dbReference type="EMBL" id="NYE07956.1"/>
    </source>
</evidence>
<feature type="compositionally biased region" description="Polar residues" evidence="1">
    <location>
        <begin position="1"/>
        <end position="10"/>
    </location>
</feature>
<sequence>MDENTKSYPNASLGGKKSNEKGEGDSGHMRYGQGNKGESKGRNK</sequence>
<evidence type="ECO:0000256" key="1">
    <source>
        <dbReference type="SAM" id="MobiDB-lite"/>
    </source>
</evidence>
<name>A0A852TJS6_9BACI</name>
<comment type="caution">
    <text evidence="2">The sequence shown here is derived from an EMBL/GenBank/DDBJ whole genome shotgun (WGS) entry which is preliminary data.</text>
</comment>
<reference evidence="3" key="1">
    <citation type="submission" date="2020-07" db="EMBL/GenBank/DDBJ databases">
        <authorList>
            <person name="Partida-Martinez L."/>
            <person name="Huntemann M."/>
            <person name="Clum A."/>
            <person name="Wang J."/>
            <person name="Palaniappan K."/>
            <person name="Ritter S."/>
            <person name="Chen I.-M."/>
            <person name="Stamatis D."/>
            <person name="Reddy T."/>
            <person name="O'Malley R."/>
            <person name="Daum C."/>
            <person name="Shapiro N."/>
            <person name="Ivanova N."/>
            <person name="Kyrpides N."/>
            <person name="Woyke T."/>
        </authorList>
    </citation>
    <scope>NUCLEOTIDE SEQUENCE [LARGE SCALE GENOMIC DNA]</scope>
    <source>
        <strain evidence="3">AT2.8</strain>
    </source>
</reference>
<dbReference type="EMBL" id="JACCBX010000011">
    <property type="protein sequence ID" value="NYE07956.1"/>
    <property type="molecule type" value="Genomic_DNA"/>
</dbReference>
<proteinExistence type="predicted"/>
<protein>
    <submittedName>
        <fullName evidence="2">Uncharacterized protein</fullName>
    </submittedName>
</protein>
<dbReference type="AlphaFoldDB" id="A0A852TJS6"/>
<evidence type="ECO:0000313" key="3">
    <source>
        <dbReference type="Proteomes" id="UP000548423"/>
    </source>
</evidence>